<dbReference type="RefSeq" id="WP_229570789.1">
    <property type="nucleotide sequence ID" value="NZ_AP025226.1"/>
</dbReference>
<evidence type="ECO:0000313" key="4">
    <source>
        <dbReference type="EMBL" id="BDC00112.1"/>
    </source>
</evidence>
<keyword evidence="2" id="KW-0479">Metal-binding</keyword>
<dbReference type="PANTHER" id="PTHR43742">
    <property type="entry name" value="TRIMETHYLAMINE-N-OXIDE REDUCTASE"/>
    <property type="match status" value="1"/>
</dbReference>
<evidence type="ECO:0000259" key="3">
    <source>
        <dbReference type="Pfam" id="PF00384"/>
    </source>
</evidence>
<keyword evidence="2" id="KW-0411">Iron-sulfur</keyword>
<dbReference type="PANTHER" id="PTHR43742:SF6">
    <property type="entry name" value="OXIDOREDUCTASE YYAE-RELATED"/>
    <property type="match status" value="1"/>
</dbReference>
<evidence type="ECO:0000313" key="5">
    <source>
        <dbReference type="Proteomes" id="UP001319921"/>
    </source>
</evidence>
<dbReference type="GO" id="GO:0051536">
    <property type="term" value="F:iron-sulfur cluster binding"/>
    <property type="evidence" value="ECO:0007669"/>
    <property type="project" value="UniProtKB-KW"/>
</dbReference>
<gene>
    <name evidence="4" type="ORF">SACC_31280</name>
</gene>
<dbReference type="Pfam" id="PF00384">
    <property type="entry name" value="Molybdopterin"/>
    <property type="match status" value="1"/>
</dbReference>
<dbReference type="AlphaFoldDB" id="A0AAQ4CWD0"/>
<keyword evidence="5" id="KW-1185">Reference proteome</keyword>
<name>A0AAQ4CWD0_9CREN</name>
<dbReference type="Gene3D" id="3.30.2070.10">
    <property type="entry name" value="Formate dehydrogenase/DMSO reductase"/>
    <property type="match status" value="1"/>
</dbReference>
<dbReference type="Gene3D" id="3.40.228.10">
    <property type="entry name" value="Dimethylsulfoxide Reductase, domain 2"/>
    <property type="match status" value="1"/>
</dbReference>
<dbReference type="Gene3D" id="3.40.50.740">
    <property type="match status" value="1"/>
</dbReference>
<dbReference type="InterPro" id="IPR050612">
    <property type="entry name" value="Prok_Mopterin_Oxidored"/>
</dbReference>
<dbReference type="GO" id="GO:0016491">
    <property type="term" value="F:oxidoreductase activity"/>
    <property type="evidence" value="ECO:0007669"/>
    <property type="project" value="InterPro"/>
</dbReference>
<keyword evidence="1" id="KW-0408">Iron</keyword>
<dbReference type="GeneID" id="68867852"/>
<feature type="domain" description="Molybdopterin oxidoreductase" evidence="3">
    <location>
        <begin position="56"/>
        <end position="388"/>
    </location>
</feature>
<dbReference type="Proteomes" id="UP001319921">
    <property type="component" value="Chromosome"/>
</dbReference>
<evidence type="ECO:0000256" key="2">
    <source>
        <dbReference type="ARBA" id="ARBA00023014"/>
    </source>
</evidence>
<proteinExistence type="predicted"/>
<dbReference type="InterPro" id="IPR006656">
    <property type="entry name" value="Mopterin_OxRdtase"/>
</dbReference>
<evidence type="ECO:0000256" key="1">
    <source>
        <dbReference type="ARBA" id="ARBA00023004"/>
    </source>
</evidence>
<organism evidence="4 5">
    <name type="scientific">Saccharolobus caldissimus</name>
    <dbReference type="NCBI Taxonomy" id="1702097"/>
    <lineage>
        <taxon>Archaea</taxon>
        <taxon>Thermoproteota</taxon>
        <taxon>Thermoprotei</taxon>
        <taxon>Sulfolobales</taxon>
        <taxon>Sulfolobaceae</taxon>
        <taxon>Saccharolobus</taxon>
    </lineage>
</organism>
<dbReference type="SUPFAM" id="SSF53706">
    <property type="entry name" value="Formate dehydrogenase/DMSO reductase, domains 1-3"/>
    <property type="match status" value="1"/>
</dbReference>
<sequence>MVHACTRDCYDTCIFDDDHKPLNVFPINGFTCSRGIADLKRNDKNRINSAYIEGKEVTIDEALDYISKEIRKRDKQEMLHIDYDGNQGLLTWYFPARLWNVLGVASTDYSICSAEGHEAIKLHYGSSVGAFPEDFMNFNSFVIWGSETVFSFIHGWNLIKDKYKIVIDVRISETAKRSEKYYLIKPGSDAYLAIGIMKKLFERGLASTSLLDEPERLKSYIFSFSDDVIEEYTGLRMEEINELAELYYEKKPLTIIGFALGRTINGGDSISLISLIPALLGMRVGFYYSNSQGLGIDFKYLRGLHKYSPSRIVGMAEIGKEIEEGKITFIFTWNSNPLHSLPMSDRICEAVKEGRLFLVVHDPFWSETAKIANVVLPAPTYLEKEDVVYSYWHNYLIYNKPMFPKRGITEIELMRMLARKLEVNDDLIYEDEWLAIERATRVNVNELKSRGFVKLKPKYPEGKIKVEPLPSKLNKVNEYVIVYSSHPNYTNSQFKEIYGNREAIIFNSDYDGEGYLVTDYGKIRVKFKKDVSIPRGVLFVYKSTLFTLEGKPLNSIIGYQKGKYGGTPILNIDSVKIIRI</sequence>
<dbReference type="KEGG" id="scas:SACC_31280"/>
<dbReference type="EMBL" id="AP025226">
    <property type="protein sequence ID" value="BDC00112.1"/>
    <property type="molecule type" value="Genomic_DNA"/>
</dbReference>
<accession>A0AAQ4CWD0</accession>
<protein>
    <submittedName>
        <fullName evidence="4">Dehydrogenase</fullName>
    </submittedName>
</protein>
<reference evidence="4 5" key="1">
    <citation type="journal article" date="2022" name="Microbiol. Resour. Announc.">
        <title>Complete Genome Sequence of the Hyperthermophilic and Acidophilic Archaeon Saccharolobus caldissimus Strain HS-3T.</title>
        <authorList>
            <person name="Sakai H.D."/>
            <person name="Kurosawa N."/>
        </authorList>
    </citation>
    <scope>NUCLEOTIDE SEQUENCE [LARGE SCALE GENOMIC DNA]</scope>
    <source>
        <strain evidence="4 5">JCM32116</strain>
    </source>
</reference>